<accession>A0A3B1D1T3</accession>
<feature type="transmembrane region" description="Helical" evidence="3">
    <location>
        <begin position="61"/>
        <end position="83"/>
    </location>
</feature>
<feature type="non-terminal residue" evidence="5">
    <location>
        <position position="1"/>
    </location>
</feature>
<dbReference type="EMBL" id="UOGE01000107">
    <property type="protein sequence ID" value="VAX25595.1"/>
    <property type="molecule type" value="Genomic_DNA"/>
</dbReference>
<protein>
    <recommendedName>
        <fullName evidence="4">PABS domain-containing protein</fullName>
    </recommendedName>
</protein>
<feature type="transmembrane region" description="Helical" evidence="3">
    <location>
        <begin position="89"/>
        <end position="116"/>
    </location>
</feature>
<keyword evidence="2" id="KW-0808">Transferase</keyword>
<dbReference type="HAMAP" id="MF_00198">
    <property type="entry name" value="Spermidine_synth"/>
    <property type="match status" value="1"/>
</dbReference>
<proteinExistence type="inferred from homology"/>
<evidence type="ECO:0000256" key="3">
    <source>
        <dbReference type="SAM" id="Phobius"/>
    </source>
</evidence>
<evidence type="ECO:0000256" key="2">
    <source>
        <dbReference type="ARBA" id="ARBA00022679"/>
    </source>
</evidence>
<feature type="transmembrane region" description="Helical" evidence="3">
    <location>
        <begin position="20"/>
        <end position="40"/>
    </location>
</feature>
<reference evidence="5" key="1">
    <citation type="submission" date="2018-06" db="EMBL/GenBank/DDBJ databases">
        <authorList>
            <person name="Zhirakovskaya E."/>
        </authorList>
    </citation>
    <scope>NUCLEOTIDE SEQUENCE</scope>
</reference>
<dbReference type="InterPro" id="IPR001045">
    <property type="entry name" value="Spermi_synthase"/>
</dbReference>
<name>A0A3B1D1T3_9ZZZZ</name>
<keyword evidence="3" id="KW-0812">Transmembrane</keyword>
<dbReference type="GO" id="GO:0016740">
    <property type="term" value="F:transferase activity"/>
    <property type="evidence" value="ECO:0007669"/>
    <property type="project" value="UniProtKB-KW"/>
</dbReference>
<dbReference type="AlphaFoldDB" id="A0A3B1D1T3"/>
<gene>
    <name evidence="5" type="ORF">MNBD_NITROSPINAE02-574</name>
</gene>
<dbReference type="Pfam" id="PF01564">
    <property type="entry name" value="Spermine_synth"/>
    <property type="match status" value="1"/>
</dbReference>
<dbReference type="PANTHER" id="PTHR11558:SF11">
    <property type="entry name" value="SPERMIDINE SYNTHASE"/>
    <property type="match status" value="1"/>
</dbReference>
<evidence type="ECO:0000313" key="5">
    <source>
        <dbReference type="EMBL" id="VAX25595.1"/>
    </source>
</evidence>
<organism evidence="5">
    <name type="scientific">hydrothermal vent metagenome</name>
    <dbReference type="NCBI Taxonomy" id="652676"/>
    <lineage>
        <taxon>unclassified sequences</taxon>
        <taxon>metagenomes</taxon>
        <taxon>ecological metagenomes</taxon>
    </lineage>
</organism>
<dbReference type="InterPro" id="IPR030374">
    <property type="entry name" value="PABS"/>
</dbReference>
<feature type="domain" description="PABS" evidence="4">
    <location>
        <begin position="116"/>
        <end position="360"/>
    </location>
</feature>
<dbReference type="Gene3D" id="3.40.50.150">
    <property type="entry name" value="Vaccinia Virus protein VP39"/>
    <property type="match status" value="1"/>
</dbReference>
<keyword evidence="3" id="KW-1133">Transmembrane helix</keyword>
<evidence type="ECO:0000256" key="1">
    <source>
        <dbReference type="ARBA" id="ARBA00007867"/>
    </source>
</evidence>
<sequence>TLPFSLRYWMGFMTDDLPGLAFIAMIFFAVFALSSFYSLLLPRFIDLSPNGTDSLARLYGLELMGAVAGLSAVYFFGSIPWIQPILYQGALAILMALLFGGRVVWALSLAALLLYASLFTALDHHSLAYHYNKFHKLKESKILYSVNSPYQKVDIVKSGTGRRYIFLDGKKNYGTTSLRIFNVYLSRSPAKLVMPKNALIIGAGSMESLHHVAQVSEMVDVVEIDKAMPDGSKIYFADVNHIGRYDNWKLTIEDAKSYLNNTDTLYDLIVVDIPAPLTVQTGLLHSVEFYKMAKKRLSPQGVISVSLSGKFGRANKTPRTVAAALARAFEEMVIYTPDIARRSFAIAGRSLPFSMSELIATSTSMGATTTAVFNKKEALEIIDGIAPITFDNLSHPLKRSVRRVGRKYFR</sequence>
<keyword evidence="3" id="KW-0472">Membrane</keyword>
<comment type="similarity">
    <text evidence="1">Belongs to the spermidine/spermine synthase family.</text>
</comment>
<dbReference type="PANTHER" id="PTHR11558">
    <property type="entry name" value="SPERMIDINE/SPERMINE SYNTHASE"/>
    <property type="match status" value="1"/>
</dbReference>
<dbReference type="InterPro" id="IPR029063">
    <property type="entry name" value="SAM-dependent_MTases_sf"/>
</dbReference>
<dbReference type="PROSITE" id="PS51006">
    <property type="entry name" value="PABS_2"/>
    <property type="match status" value="1"/>
</dbReference>
<dbReference type="SUPFAM" id="SSF53335">
    <property type="entry name" value="S-adenosyl-L-methionine-dependent methyltransferases"/>
    <property type="match status" value="1"/>
</dbReference>
<evidence type="ECO:0000259" key="4">
    <source>
        <dbReference type="PROSITE" id="PS51006"/>
    </source>
</evidence>